<evidence type="ECO:0000256" key="1">
    <source>
        <dbReference type="SAM" id="MobiDB-lite"/>
    </source>
</evidence>
<evidence type="ECO:0000256" key="2">
    <source>
        <dbReference type="SAM" id="SignalP"/>
    </source>
</evidence>
<feature type="compositionally biased region" description="Low complexity" evidence="1">
    <location>
        <begin position="187"/>
        <end position="200"/>
    </location>
</feature>
<sequence precursor="true">MNTSSKFQRLARSRSLAFAGALGGAVICSPALGQTATTDSAPASESQASPDDGRPVIHFFGMGVAPLSGSGLEVVRVAPLSPAHEAGVRRGDVLVKLGDYRTEPLDVFREAVDQLAEKKEEGDTLSLEVRRNGDSMQLELTERKLVESDIESESESNRKNKQQQQSNNQNQQGGETLAGSPYDSRQASGSAGRAAASSNSGMGGAGAAGQDNSQGDVDAYFYGGGSGVLTSSQLEQQERLRGIADRRGLTNAQQQEMRRLESLSNGRFADLQPLSDDDRSRLDQLRQQAQSGERLSDDDRATLRQLTAREAQSNGGDVFELRARLEQGAQAGLLSDQQQQQLQRLRNLGLSRNTQQALNRSRVLDQLGANGAAGNALSPEQQSRLQQLSSQQGGRTRQQLAEMRRLRTQQQNRAVEGLQNEYAQLRQRVSNGGQLSRAEQARFQQLQQNRTAFSSGADLTNLGPPLNANGGQQAGNRAGGVQSTGEQPRLGQGSGIGLGGQPATGGATTGNTATGNTASGGTANGGVATGGGTTGGANTGGGTSGGGSGGGSGGSQ</sequence>
<comment type="caution">
    <text evidence="4">The sequence shown here is derived from an EMBL/GenBank/DDBJ whole genome shotgun (WGS) entry which is preliminary data.</text>
</comment>
<feature type="domain" description="PDZ" evidence="3">
    <location>
        <begin position="58"/>
        <end position="133"/>
    </location>
</feature>
<dbReference type="Proteomes" id="UP000315440">
    <property type="component" value="Unassembled WGS sequence"/>
</dbReference>
<feature type="chain" id="PRO_5022972734" description="PDZ domain-containing protein" evidence="2">
    <location>
        <begin position="34"/>
        <end position="556"/>
    </location>
</feature>
<dbReference type="InterPro" id="IPR036034">
    <property type="entry name" value="PDZ_sf"/>
</dbReference>
<keyword evidence="5" id="KW-1185">Reference proteome</keyword>
<keyword evidence="2" id="KW-0732">Signal</keyword>
<evidence type="ECO:0000313" key="5">
    <source>
        <dbReference type="Proteomes" id="UP000315440"/>
    </source>
</evidence>
<dbReference type="SUPFAM" id="SSF50156">
    <property type="entry name" value="PDZ domain-like"/>
    <property type="match status" value="1"/>
</dbReference>
<evidence type="ECO:0000313" key="4">
    <source>
        <dbReference type="EMBL" id="TWT88715.1"/>
    </source>
</evidence>
<dbReference type="Pfam" id="PF13180">
    <property type="entry name" value="PDZ_2"/>
    <property type="match status" value="1"/>
</dbReference>
<protein>
    <recommendedName>
        <fullName evidence="3">PDZ domain-containing protein</fullName>
    </recommendedName>
</protein>
<feature type="region of interest" description="Disordered" evidence="1">
    <location>
        <begin position="371"/>
        <end position="400"/>
    </location>
</feature>
<feature type="compositionally biased region" description="Polar residues" evidence="1">
    <location>
        <begin position="35"/>
        <end position="49"/>
    </location>
</feature>
<dbReference type="Gene3D" id="2.30.42.10">
    <property type="match status" value="1"/>
</dbReference>
<feature type="region of interest" description="Disordered" evidence="1">
    <location>
        <begin position="140"/>
        <end position="210"/>
    </location>
</feature>
<dbReference type="AlphaFoldDB" id="A0A5C5ZNR0"/>
<feature type="region of interest" description="Disordered" evidence="1">
    <location>
        <begin position="455"/>
        <end position="556"/>
    </location>
</feature>
<organism evidence="4 5">
    <name type="scientific">Pseudobythopirellula maris</name>
    <dbReference type="NCBI Taxonomy" id="2527991"/>
    <lineage>
        <taxon>Bacteria</taxon>
        <taxon>Pseudomonadati</taxon>
        <taxon>Planctomycetota</taxon>
        <taxon>Planctomycetia</taxon>
        <taxon>Pirellulales</taxon>
        <taxon>Lacipirellulaceae</taxon>
        <taxon>Pseudobythopirellula</taxon>
    </lineage>
</organism>
<feature type="compositionally biased region" description="Gly residues" evidence="1">
    <location>
        <begin position="522"/>
        <end position="556"/>
    </location>
</feature>
<feature type="region of interest" description="Disordered" evidence="1">
    <location>
        <begin position="261"/>
        <end position="281"/>
    </location>
</feature>
<dbReference type="InterPro" id="IPR001478">
    <property type="entry name" value="PDZ"/>
</dbReference>
<proteinExistence type="predicted"/>
<feature type="compositionally biased region" description="Low complexity" evidence="1">
    <location>
        <begin position="162"/>
        <end position="172"/>
    </location>
</feature>
<dbReference type="EMBL" id="SJPQ01000002">
    <property type="protein sequence ID" value="TWT88715.1"/>
    <property type="molecule type" value="Genomic_DNA"/>
</dbReference>
<reference evidence="4 5" key="1">
    <citation type="submission" date="2019-02" db="EMBL/GenBank/DDBJ databases">
        <title>Deep-cultivation of Planctomycetes and their phenomic and genomic characterization uncovers novel biology.</title>
        <authorList>
            <person name="Wiegand S."/>
            <person name="Jogler M."/>
            <person name="Boedeker C."/>
            <person name="Pinto D."/>
            <person name="Vollmers J."/>
            <person name="Rivas-Marin E."/>
            <person name="Kohn T."/>
            <person name="Peeters S.H."/>
            <person name="Heuer A."/>
            <person name="Rast P."/>
            <person name="Oberbeckmann S."/>
            <person name="Bunk B."/>
            <person name="Jeske O."/>
            <person name="Meyerdierks A."/>
            <person name="Storesund J.E."/>
            <person name="Kallscheuer N."/>
            <person name="Luecker S."/>
            <person name="Lage O.M."/>
            <person name="Pohl T."/>
            <person name="Merkel B.J."/>
            <person name="Hornburger P."/>
            <person name="Mueller R.-W."/>
            <person name="Bruemmer F."/>
            <person name="Labrenz M."/>
            <person name="Spormann A.M."/>
            <person name="Op Den Camp H."/>
            <person name="Overmann J."/>
            <person name="Amann R."/>
            <person name="Jetten M.S.M."/>
            <person name="Mascher T."/>
            <person name="Medema M.H."/>
            <person name="Devos D.P."/>
            <person name="Kaster A.-K."/>
            <person name="Ovreas L."/>
            <person name="Rohde M."/>
            <person name="Galperin M.Y."/>
            <person name="Jogler C."/>
        </authorList>
    </citation>
    <scope>NUCLEOTIDE SEQUENCE [LARGE SCALE GENOMIC DNA]</scope>
    <source>
        <strain evidence="4 5">Mal64</strain>
    </source>
</reference>
<feature type="compositionally biased region" description="Low complexity" evidence="1">
    <location>
        <begin position="467"/>
        <end position="481"/>
    </location>
</feature>
<feature type="region of interest" description="Disordered" evidence="1">
    <location>
        <begin position="35"/>
        <end position="54"/>
    </location>
</feature>
<gene>
    <name evidence="4" type="ORF">Mal64_22030</name>
</gene>
<feature type="compositionally biased region" description="Low complexity" evidence="1">
    <location>
        <begin position="504"/>
        <end position="521"/>
    </location>
</feature>
<accession>A0A5C5ZNR0</accession>
<dbReference type="SMART" id="SM00228">
    <property type="entry name" value="PDZ"/>
    <property type="match status" value="1"/>
</dbReference>
<feature type="signal peptide" evidence="2">
    <location>
        <begin position="1"/>
        <end position="33"/>
    </location>
</feature>
<feature type="compositionally biased region" description="Gly residues" evidence="1">
    <location>
        <begin position="492"/>
        <end position="503"/>
    </location>
</feature>
<name>A0A5C5ZNR0_9BACT</name>
<evidence type="ECO:0000259" key="3">
    <source>
        <dbReference type="SMART" id="SM00228"/>
    </source>
</evidence>